<keyword evidence="1" id="KW-0732">Signal</keyword>
<dbReference type="GO" id="GO:0007154">
    <property type="term" value="P:cell communication"/>
    <property type="evidence" value="ECO:0007669"/>
    <property type="project" value="InterPro"/>
</dbReference>
<dbReference type="Pfam" id="PF03160">
    <property type="entry name" value="Calx-beta"/>
    <property type="match status" value="1"/>
</dbReference>
<dbReference type="SUPFAM" id="SSF141072">
    <property type="entry name" value="CalX-like"/>
    <property type="match status" value="1"/>
</dbReference>
<name>A0A926KQJ6_9BACL</name>
<sequence length="61" mass="6381">MFMGHLRSKGIIADSYKQSNGTIYATVAGTAASGQDYGASSGTFTFADGETSKLITLNITR</sequence>
<gene>
    <name evidence="5" type="ORF">ICC18_16055</name>
</gene>
<protein>
    <recommendedName>
        <fullName evidence="4">Calx-beta domain-containing protein</fullName>
    </recommendedName>
</protein>
<evidence type="ECO:0000313" key="6">
    <source>
        <dbReference type="Proteomes" id="UP000650466"/>
    </source>
</evidence>
<dbReference type="Gene3D" id="2.60.40.2030">
    <property type="match status" value="1"/>
</dbReference>
<dbReference type="InterPro" id="IPR003644">
    <property type="entry name" value="Calx_beta"/>
</dbReference>
<keyword evidence="2" id="KW-0677">Repeat</keyword>
<evidence type="ECO:0000259" key="4">
    <source>
        <dbReference type="Pfam" id="PF03160"/>
    </source>
</evidence>
<evidence type="ECO:0000256" key="1">
    <source>
        <dbReference type="ARBA" id="ARBA00022729"/>
    </source>
</evidence>
<evidence type="ECO:0000256" key="2">
    <source>
        <dbReference type="ARBA" id="ARBA00022737"/>
    </source>
</evidence>
<dbReference type="InterPro" id="IPR038081">
    <property type="entry name" value="CalX-like_sf"/>
</dbReference>
<dbReference type="RefSeq" id="WP_188175444.1">
    <property type="nucleotide sequence ID" value="NZ_JACVVD010000005.1"/>
</dbReference>
<accession>A0A926KQJ6</accession>
<proteinExistence type="predicted"/>
<dbReference type="GO" id="GO:0016020">
    <property type="term" value="C:membrane"/>
    <property type="evidence" value="ECO:0007669"/>
    <property type="project" value="InterPro"/>
</dbReference>
<reference evidence="5" key="1">
    <citation type="submission" date="2020-09" db="EMBL/GenBank/DDBJ databases">
        <title>Draft Genome Sequence of Paenibacillus sp. WST5.</title>
        <authorList>
            <person name="Bao Z."/>
        </authorList>
    </citation>
    <scope>NUCLEOTIDE SEQUENCE</scope>
    <source>
        <strain evidence="5">WST5</strain>
    </source>
</reference>
<evidence type="ECO:0000313" key="5">
    <source>
        <dbReference type="EMBL" id="MBD0381637.1"/>
    </source>
</evidence>
<evidence type="ECO:0000256" key="3">
    <source>
        <dbReference type="ARBA" id="ARBA00022837"/>
    </source>
</evidence>
<organism evidence="5 6">
    <name type="scientific">Paenibacillus sedimenti</name>
    <dbReference type="NCBI Taxonomy" id="2770274"/>
    <lineage>
        <taxon>Bacteria</taxon>
        <taxon>Bacillati</taxon>
        <taxon>Bacillota</taxon>
        <taxon>Bacilli</taxon>
        <taxon>Bacillales</taxon>
        <taxon>Paenibacillaceae</taxon>
        <taxon>Paenibacillus</taxon>
    </lineage>
</organism>
<dbReference type="AlphaFoldDB" id="A0A926KQJ6"/>
<dbReference type="Proteomes" id="UP000650466">
    <property type="component" value="Unassembled WGS sequence"/>
</dbReference>
<keyword evidence="6" id="KW-1185">Reference proteome</keyword>
<dbReference type="EMBL" id="JACVVD010000005">
    <property type="protein sequence ID" value="MBD0381637.1"/>
    <property type="molecule type" value="Genomic_DNA"/>
</dbReference>
<feature type="domain" description="Calx-beta" evidence="4">
    <location>
        <begin position="24"/>
        <end position="60"/>
    </location>
</feature>
<keyword evidence="3" id="KW-0106">Calcium</keyword>
<comment type="caution">
    <text evidence="5">The sequence shown here is derived from an EMBL/GenBank/DDBJ whole genome shotgun (WGS) entry which is preliminary data.</text>
</comment>